<evidence type="ECO:0000313" key="4">
    <source>
        <dbReference type="Proteomes" id="UP000070299"/>
    </source>
</evidence>
<accession>A0A136A4E7</accession>
<dbReference type="EMBL" id="LSNE01000003">
    <property type="protein sequence ID" value="KXI30094.1"/>
    <property type="molecule type" value="Genomic_DNA"/>
</dbReference>
<dbReference type="InterPro" id="IPR048958">
    <property type="entry name" value="Polysacc_lyase_14"/>
</dbReference>
<sequence length="276" mass="30777">MNMMNRYKHSCVLCCASLLLCCFAAKAHSQTSPLVLAVDFEKSNEGVYQASEVAADWPNLSWQNLADRAGIIDSHEAEFNKVLKISYPHGSVGPSQGGGQFLQALVPAKELWLSYQVKFAENFDFRLGGKLPGLTSGGAKYSGGTIPKLGQGWSARYMWRKNGEAIIYLYHMKMPGSWGEDLALEGARFKPGQWHTLVQHIRVNEMNKADGVLEVWVDGKKRLSRSDIEYRGQPQALIDSFYFSTFHGGNTPDWAPKQDTTAYFDNFIISTAPLIQ</sequence>
<dbReference type="Proteomes" id="UP000070299">
    <property type="component" value="Unassembled WGS sequence"/>
</dbReference>
<feature type="domain" description="Polysaccharide lyase 14" evidence="2">
    <location>
        <begin position="79"/>
        <end position="267"/>
    </location>
</feature>
<feature type="signal peptide" evidence="1">
    <location>
        <begin position="1"/>
        <end position="27"/>
    </location>
</feature>
<comment type="caution">
    <text evidence="3">The sequence shown here is derived from an EMBL/GenBank/DDBJ whole genome shotgun (WGS) entry which is preliminary data.</text>
</comment>
<organism evidence="3 4">
    <name type="scientific">Paraglaciecola hydrolytica</name>
    <dbReference type="NCBI Taxonomy" id="1799789"/>
    <lineage>
        <taxon>Bacteria</taxon>
        <taxon>Pseudomonadati</taxon>
        <taxon>Pseudomonadota</taxon>
        <taxon>Gammaproteobacteria</taxon>
        <taxon>Alteromonadales</taxon>
        <taxon>Alteromonadaceae</taxon>
        <taxon>Paraglaciecola</taxon>
    </lineage>
</organism>
<keyword evidence="4" id="KW-1185">Reference proteome</keyword>
<dbReference type="STRING" id="1799789.AX660_08835"/>
<gene>
    <name evidence="3" type="ORF">AX660_08835</name>
</gene>
<dbReference type="PANTHER" id="PTHR40124">
    <property type="match status" value="1"/>
</dbReference>
<name>A0A136A4E7_9ALTE</name>
<evidence type="ECO:0000313" key="3">
    <source>
        <dbReference type="EMBL" id="KXI30094.1"/>
    </source>
</evidence>
<dbReference type="PANTHER" id="PTHR40124:SF1">
    <property type="entry name" value="DISAGGREGATASE RELATED REPEAT PROTEIN"/>
    <property type="match status" value="1"/>
</dbReference>
<proteinExistence type="predicted"/>
<keyword evidence="1" id="KW-0732">Signal</keyword>
<protein>
    <recommendedName>
        <fullName evidence="2">Polysaccharide lyase 14 domain-containing protein</fullName>
    </recommendedName>
</protein>
<feature type="chain" id="PRO_5007469400" description="Polysaccharide lyase 14 domain-containing protein" evidence="1">
    <location>
        <begin position="28"/>
        <end position="276"/>
    </location>
</feature>
<reference evidence="4" key="1">
    <citation type="submission" date="2016-02" db="EMBL/GenBank/DDBJ databases">
        <authorList>
            <person name="Schultz-Johansen M."/>
            <person name="Glaring M.A."/>
            <person name="Bech P.K."/>
            <person name="Stougaard P."/>
        </authorList>
    </citation>
    <scope>NUCLEOTIDE SEQUENCE [LARGE SCALE GENOMIC DNA]</scope>
    <source>
        <strain evidence="4">S66</strain>
    </source>
</reference>
<dbReference type="AlphaFoldDB" id="A0A136A4E7"/>
<dbReference type="Pfam" id="PF21294">
    <property type="entry name" value="Polysacc_lyase_14"/>
    <property type="match status" value="1"/>
</dbReference>
<evidence type="ECO:0000259" key="2">
    <source>
        <dbReference type="Pfam" id="PF21294"/>
    </source>
</evidence>
<dbReference type="Gene3D" id="2.60.120.200">
    <property type="match status" value="1"/>
</dbReference>
<evidence type="ECO:0000256" key="1">
    <source>
        <dbReference type="SAM" id="SignalP"/>
    </source>
</evidence>